<accession>A0A704A6N7</accession>
<protein>
    <submittedName>
        <fullName evidence="1">Type III secretion system protein SsaO</fullName>
    </submittedName>
</protein>
<comment type="caution">
    <text evidence="1">The sequence shown here is derived from an EMBL/GenBank/DDBJ whole genome shotgun (WGS) entry which is preliminary data.</text>
</comment>
<gene>
    <name evidence="1" type="ORF">G0G04_22380</name>
</gene>
<reference evidence="1" key="2">
    <citation type="submission" date="2018-09" db="EMBL/GenBank/DDBJ databases">
        <authorList>
            <consortium name="NCBI Pathogen Detection Project"/>
        </authorList>
    </citation>
    <scope>NUCLEOTIDE SEQUENCE</scope>
    <source>
        <strain evidence="1">SAL3113</strain>
    </source>
</reference>
<organism evidence="1">
    <name type="scientific">Salmonella enteritidis</name>
    <dbReference type="NCBI Taxonomy" id="149539"/>
    <lineage>
        <taxon>Bacteria</taxon>
        <taxon>Pseudomonadati</taxon>
        <taxon>Pseudomonadota</taxon>
        <taxon>Gammaproteobacteria</taxon>
        <taxon>Enterobacterales</taxon>
        <taxon>Enterobacteriaceae</taxon>
        <taxon>Salmonella</taxon>
    </lineage>
</organism>
<dbReference type="AlphaFoldDB" id="A0A704A6N7"/>
<proteinExistence type="predicted"/>
<evidence type="ECO:0000313" key="1">
    <source>
        <dbReference type="EMBL" id="HAC7848904.1"/>
    </source>
</evidence>
<dbReference type="EMBL" id="DAAMRG010000276">
    <property type="protein sequence ID" value="HAC7848904.1"/>
    <property type="molecule type" value="Genomic_DNA"/>
</dbReference>
<feature type="non-terminal residue" evidence="1">
    <location>
        <position position="1"/>
    </location>
</feature>
<reference evidence="1" key="1">
    <citation type="journal article" date="2018" name="Genome Biol.">
        <title>SKESA: strategic k-mer extension for scrupulous assemblies.</title>
        <authorList>
            <person name="Souvorov A."/>
            <person name="Agarwala R."/>
            <person name="Lipman D.J."/>
        </authorList>
    </citation>
    <scope>NUCLEOTIDE SEQUENCE</scope>
    <source>
        <strain evidence="1">SAL3113</strain>
    </source>
</reference>
<sequence>FNALMKKKEKITMVLSDAYYQS</sequence>
<name>A0A704A6N7_SALEN</name>